<reference evidence="9 12" key="1">
    <citation type="journal article" date="2013" name="Genome Biol.">
        <title>Comparative genomics of the core and accessory genomes of 48 Sinorhizobium strains comprising five genospecies.</title>
        <authorList>
            <person name="Sugawara M."/>
            <person name="Epstein B."/>
            <person name="Badgley B.D."/>
            <person name="Unno T."/>
            <person name="Xu L."/>
            <person name="Reese J."/>
            <person name="Gyaneshwar P."/>
            <person name="Denny R."/>
            <person name="Mudge J."/>
            <person name="Bharti A.K."/>
            <person name="Farmer A.D."/>
            <person name="May G.D."/>
            <person name="Woodward J.E."/>
            <person name="Medigue C."/>
            <person name="Vallenet D."/>
            <person name="Lajus A."/>
            <person name="Rouy Z."/>
            <person name="Martinez-Vaz B."/>
            <person name="Tiffin P."/>
            <person name="Young N.D."/>
            <person name="Sadowsky M.J."/>
        </authorList>
    </citation>
    <scope>NUCLEOTIDE SEQUENCE [LARGE SCALE GENOMIC DNA]</scope>
    <source>
        <strain evidence="9 12">USDA205</strain>
    </source>
</reference>
<reference evidence="9" key="3">
    <citation type="submission" date="2019-10" db="EMBL/GenBank/DDBJ databases">
        <authorList>
            <person name="Sugawara M."/>
            <person name="Epstein B."/>
            <person name="Badgley B."/>
            <person name="Unno T."/>
            <person name="Xu L."/>
            <person name="Reese J."/>
            <person name="Gyaneshwar P."/>
            <person name="Denny R."/>
            <person name="Mudege J."/>
            <person name="Bharti A."/>
            <person name="Farmer A."/>
            <person name="May G."/>
            <person name="Woodward J."/>
            <person name="Medigue C."/>
            <person name="Vallenet D."/>
            <person name="Lajus A."/>
            <person name="Rouy Z."/>
            <person name="Martinez-Vaz B."/>
            <person name="Tiffin P."/>
            <person name="Young N."/>
            <person name="Sadowsky M."/>
        </authorList>
    </citation>
    <scope>NUCLEOTIDE SEQUENCE</scope>
    <source>
        <strain evidence="9">USDA205</strain>
    </source>
</reference>
<feature type="transmembrane region" description="Helical" evidence="7">
    <location>
        <begin position="185"/>
        <end position="204"/>
    </location>
</feature>
<dbReference type="Pfam" id="PF00528">
    <property type="entry name" value="BPD_transp_1"/>
    <property type="match status" value="1"/>
</dbReference>
<dbReference type="EMBL" id="NWTC01000013">
    <property type="protein sequence ID" value="PDT46463.1"/>
    <property type="molecule type" value="Genomic_DNA"/>
</dbReference>
<dbReference type="GeneID" id="48977341"/>
<dbReference type="PROSITE" id="PS50928">
    <property type="entry name" value="ABC_TM1"/>
    <property type="match status" value="1"/>
</dbReference>
<dbReference type="CDD" id="cd06261">
    <property type="entry name" value="TM_PBP2"/>
    <property type="match status" value="1"/>
</dbReference>
<keyword evidence="2 7" id="KW-0813">Transport</keyword>
<protein>
    <submittedName>
        <fullName evidence="9 10">ABC transporter permease</fullName>
    </submittedName>
</protein>
<dbReference type="RefSeq" id="WP_037395917.1">
    <property type="nucleotide sequence ID" value="NZ_BJNI01000028.1"/>
</dbReference>
<feature type="transmembrane region" description="Helical" evidence="7">
    <location>
        <begin position="116"/>
        <end position="139"/>
    </location>
</feature>
<feature type="transmembrane region" description="Helical" evidence="7">
    <location>
        <begin position="30"/>
        <end position="50"/>
    </location>
</feature>
<evidence type="ECO:0000256" key="1">
    <source>
        <dbReference type="ARBA" id="ARBA00004651"/>
    </source>
</evidence>
<organism evidence="10 11">
    <name type="scientific">Rhizobium fredii</name>
    <name type="common">Sinorhizobium fredii</name>
    <dbReference type="NCBI Taxonomy" id="380"/>
    <lineage>
        <taxon>Bacteria</taxon>
        <taxon>Pseudomonadati</taxon>
        <taxon>Pseudomonadota</taxon>
        <taxon>Alphaproteobacteria</taxon>
        <taxon>Hyphomicrobiales</taxon>
        <taxon>Rhizobiaceae</taxon>
        <taxon>Sinorhizobium/Ensifer group</taxon>
        <taxon>Sinorhizobium</taxon>
    </lineage>
</organism>
<evidence type="ECO:0000313" key="12">
    <source>
        <dbReference type="Proteomes" id="UP000466694"/>
    </source>
</evidence>
<evidence type="ECO:0000256" key="3">
    <source>
        <dbReference type="ARBA" id="ARBA00022475"/>
    </source>
</evidence>
<keyword evidence="5 7" id="KW-1133">Transmembrane helix</keyword>
<keyword evidence="6 7" id="KW-0472">Membrane</keyword>
<reference evidence="10 11" key="2">
    <citation type="submission" date="2017-09" db="EMBL/GenBank/DDBJ databases">
        <title>Comparative genomics of rhizobia isolated from Phaseolus vulgaris in China.</title>
        <authorList>
            <person name="Tong W."/>
        </authorList>
    </citation>
    <scope>NUCLEOTIDE SEQUENCE [LARGE SCALE GENOMIC DNA]</scope>
    <source>
        <strain evidence="10 11">PCH1</strain>
    </source>
</reference>
<comment type="subcellular location">
    <subcellularLocation>
        <location evidence="1 7">Cell membrane</location>
        <topology evidence="1 7">Multi-pass membrane protein</topology>
    </subcellularLocation>
</comment>
<dbReference type="GO" id="GO:0055085">
    <property type="term" value="P:transmembrane transport"/>
    <property type="evidence" value="ECO:0007669"/>
    <property type="project" value="InterPro"/>
</dbReference>
<comment type="similarity">
    <text evidence="7">Belongs to the binding-protein-dependent transport system permease family.</text>
</comment>
<evidence type="ECO:0000259" key="8">
    <source>
        <dbReference type="PROSITE" id="PS50928"/>
    </source>
</evidence>
<evidence type="ECO:0000256" key="6">
    <source>
        <dbReference type="ARBA" id="ARBA00023136"/>
    </source>
</evidence>
<gene>
    <name evidence="10" type="ORF">CO661_17840</name>
    <name evidence="9" type="ORF">GHK48_11405</name>
</gene>
<accession>A0A2A6LV02</accession>
<dbReference type="EMBL" id="WISZ01000096">
    <property type="protein sequence ID" value="MQX08875.1"/>
    <property type="molecule type" value="Genomic_DNA"/>
</dbReference>
<evidence type="ECO:0000256" key="5">
    <source>
        <dbReference type="ARBA" id="ARBA00022989"/>
    </source>
</evidence>
<dbReference type="Proteomes" id="UP000220353">
    <property type="component" value="Unassembled WGS sequence"/>
</dbReference>
<evidence type="ECO:0000313" key="10">
    <source>
        <dbReference type="EMBL" id="PDT46463.1"/>
    </source>
</evidence>
<keyword evidence="3" id="KW-1003">Cell membrane</keyword>
<dbReference type="PANTHER" id="PTHR30151:SF0">
    <property type="entry name" value="ABC TRANSPORTER PERMEASE PROTEIN MJ0413-RELATED"/>
    <property type="match status" value="1"/>
</dbReference>
<feature type="transmembrane region" description="Helical" evidence="7">
    <location>
        <begin position="210"/>
        <end position="230"/>
    </location>
</feature>
<dbReference type="InterPro" id="IPR000515">
    <property type="entry name" value="MetI-like"/>
</dbReference>
<name>A0A2A6LV02_RHIFR</name>
<dbReference type="GO" id="GO:0005886">
    <property type="term" value="C:plasma membrane"/>
    <property type="evidence" value="ECO:0007669"/>
    <property type="project" value="UniProtKB-SubCell"/>
</dbReference>
<dbReference type="Gene3D" id="1.10.3720.10">
    <property type="entry name" value="MetI-like"/>
    <property type="match status" value="1"/>
</dbReference>
<dbReference type="PANTHER" id="PTHR30151">
    <property type="entry name" value="ALKANE SULFONATE ABC TRANSPORTER-RELATED, MEMBRANE SUBUNIT"/>
    <property type="match status" value="1"/>
</dbReference>
<evidence type="ECO:0000256" key="4">
    <source>
        <dbReference type="ARBA" id="ARBA00022692"/>
    </source>
</evidence>
<proteinExistence type="inferred from homology"/>
<feature type="transmembrane region" description="Helical" evidence="7">
    <location>
        <begin position="86"/>
        <end position="104"/>
    </location>
</feature>
<sequence>MSITETTTRAKTAKEQTSVAVEKAWSMPDWAITTVSLVVLIGLWQAAAPFIDPLFGSYPSQIFSSFLVMMESGTLAKAFWQSIQPFFAGYLLAALIGVPAGLLLGRYRVAEAALGIYVMAGYATPLIALVPLLMVWFGLGFAVKMVIIFLLAFFPICINTWVGVKAVPKTLVEVGTAFCAPQSRIMRQIVLPATLPYIMAGLRLAIGKAVIAMIIAEFLTAISGLGGIIINAANSFRTAEMFVPIICVMILAVVLDRLVAWLERKVAPWQSEIAGEHA</sequence>
<dbReference type="InterPro" id="IPR035906">
    <property type="entry name" value="MetI-like_sf"/>
</dbReference>
<feature type="transmembrane region" description="Helical" evidence="7">
    <location>
        <begin position="145"/>
        <end position="164"/>
    </location>
</feature>
<evidence type="ECO:0000256" key="7">
    <source>
        <dbReference type="RuleBase" id="RU363032"/>
    </source>
</evidence>
<dbReference type="AlphaFoldDB" id="A0A2A6LV02"/>
<evidence type="ECO:0000313" key="9">
    <source>
        <dbReference type="EMBL" id="MQX08875.1"/>
    </source>
</evidence>
<feature type="transmembrane region" description="Helical" evidence="7">
    <location>
        <begin position="242"/>
        <end position="262"/>
    </location>
</feature>
<dbReference type="SUPFAM" id="SSF161098">
    <property type="entry name" value="MetI-like"/>
    <property type="match status" value="1"/>
</dbReference>
<comment type="caution">
    <text evidence="10">The sequence shown here is derived from an EMBL/GenBank/DDBJ whole genome shotgun (WGS) entry which is preliminary data.</text>
</comment>
<dbReference type="Proteomes" id="UP000466694">
    <property type="component" value="Unassembled WGS sequence"/>
</dbReference>
<evidence type="ECO:0000256" key="2">
    <source>
        <dbReference type="ARBA" id="ARBA00022448"/>
    </source>
</evidence>
<evidence type="ECO:0000313" key="11">
    <source>
        <dbReference type="Proteomes" id="UP000220353"/>
    </source>
</evidence>
<keyword evidence="4 7" id="KW-0812">Transmembrane</keyword>
<feature type="domain" description="ABC transmembrane type-1" evidence="8">
    <location>
        <begin position="79"/>
        <end position="259"/>
    </location>
</feature>